<name>A0A5N6F3R3_9EURO</name>
<dbReference type="Proteomes" id="UP000326799">
    <property type="component" value="Unassembled WGS sequence"/>
</dbReference>
<keyword evidence="1" id="KW-0812">Transmembrane</keyword>
<feature type="transmembrane region" description="Helical" evidence="1">
    <location>
        <begin position="34"/>
        <end position="52"/>
    </location>
</feature>
<keyword evidence="1" id="KW-1133">Transmembrane helix</keyword>
<proteinExistence type="predicted"/>
<organism evidence="2 3">
    <name type="scientific">Aspergillus novoparasiticus</name>
    <dbReference type="NCBI Taxonomy" id="986946"/>
    <lineage>
        <taxon>Eukaryota</taxon>
        <taxon>Fungi</taxon>
        <taxon>Dikarya</taxon>
        <taxon>Ascomycota</taxon>
        <taxon>Pezizomycotina</taxon>
        <taxon>Eurotiomycetes</taxon>
        <taxon>Eurotiomycetidae</taxon>
        <taxon>Eurotiales</taxon>
        <taxon>Aspergillaceae</taxon>
        <taxon>Aspergillus</taxon>
        <taxon>Aspergillus subgen. Circumdati</taxon>
    </lineage>
</organism>
<evidence type="ECO:0000313" key="2">
    <source>
        <dbReference type="EMBL" id="KAB8223873.1"/>
    </source>
</evidence>
<gene>
    <name evidence="2" type="ORF">BDV33DRAFT_166628</name>
</gene>
<protein>
    <submittedName>
        <fullName evidence="2">Uncharacterized protein</fullName>
    </submittedName>
</protein>
<reference evidence="2 3" key="1">
    <citation type="submission" date="2019-04" db="EMBL/GenBank/DDBJ databases">
        <title>Fungal friends and foes A comparative genomics study of 23 Aspergillus species from section Flavi.</title>
        <authorList>
            <consortium name="DOE Joint Genome Institute"/>
            <person name="Kjaerbolling I."/>
            <person name="Vesth T.C."/>
            <person name="Frisvad J.C."/>
            <person name="Nybo J.L."/>
            <person name="Theobald S."/>
            <person name="Kildgaard S."/>
            <person name="Petersen T.I."/>
            <person name="Kuo A."/>
            <person name="Sato A."/>
            <person name="Lyhne E.K."/>
            <person name="Kogle M.E."/>
            <person name="Wiebenga A."/>
            <person name="Kun R.S."/>
            <person name="Lubbers R.J."/>
            <person name="Makela M.R."/>
            <person name="Barry K."/>
            <person name="Chovatia M."/>
            <person name="Clum A."/>
            <person name="Daum C."/>
            <person name="Haridas S."/>
            <person name="He G."/>
            <person name="LaButti K."/>
            <person name="Lipzen A."/>
            <person name="Mondo S."/>
            <person name="Pangilinan J."/>
            <person name="Riley R."/>
            <person name="Salamov A."/>
            <person name="Simmons B.A."/>
            <person name="Magnuson J.K."/>
            <person name="Henrissat B."/>
            <person name="Mortensen U.H."/>
            <person name="Larsen T.O."/>
            <person name="De vries R.P."/>
            <person name="Grigoriev I.V."/>
            <person name="Machida M."/>
            <person name="Baker S.E."/>
            <person name="Andersen M.R."/>
        </authorList>
    </citation>
    <scope>NUCLEOTIDE SEQUENCE [LARGE SCALE GENOMIC DNA]</scope>
    <source>
        <strain evidence="2 3">CBS 126849</strain>
    </source>
</reference>
<evidence type="ECO:0000313" key="3">
    <source>
        <dbReference type="Proteomes" id="UP000326799"/>
    </source>
</evidence>
<dbReference type="AlphaFoldDB" id="A0A5N6F3R3"/>
<sequence>MFSMTDTLSISFSNRYSKVELIIPISKPLTTSPFFGFFFFSLFFITTFSIRLPCSSSSLCMFGLHLQFSIPCASMCILFFYPS</sequence>
<keyword evidence="3" id="KW-1185">Reference proteome</keyword>
<evidence type="ECO:0000256" key="1">
    <source>
        <dbReference type="SAM" id="Phobius"/>
    </source>
</evidence>
<keyword evidence="1" id="KW-0472">Membrane</keyword>
<accession>A0A5N6F3R3</accession>
<dbReference type="EMBL" id="ML733403">
    <property type="protein sequence ID" value="KAB8223873.1"/>
    <property type="molecule type" value="Genomic_DNA"/>
</dbReference>
<feature type="transmembrane region" description="Helical" evidence="1">
    <location>
        <begin position="59"/>
        <end position="81"/>
    </location>
</feature>